<keyword evidence="2" id="KW-0472">Membrane</keyword>
<comment type="caution">
    <text evidence="4">The sequence shown here is derived from an EMBL/GenBank/DDBJ whole genome shotgun (WGS) entry which is preliminary data.</text>
</comment>
<feature type="compositionally biased region" description="Polar residues" evidence="1">
    <location>
        <begin position="420"/>
        <end position="433"/>
    </location>
</feature>
<keyword evidence="3" id="KW-0732">Signal</keyword>
<proteinExistence type="predicted"/>
<feature type="region of interest" description="Disordered" evidence="1">
    <location>
        <begin position="196"/>
        <end position="354"/>
    </location>
</feature>
<gene>
    <name evidence="4" type="ORF">HII31_12547</name>
</gene>
<dbReference type="OrthoDB" id="4524805at2759"/>
<dbReference type="Proteomes" id="UP000660729">
    <property type="component" value="Unassembled WGS sequence"/>
</dbReference>
<feature type="transmembrane region" description="Helical" evidence="2">
    <location>
        <begin position="61"/>
        <end position="83"/>
    </location>
</feature>
<feature type="compositionally biased region" description="Basic and acidic residues" evidence="1">
    <location>
        <begin position="531"/>
        <end position="541"/>
    </location>
</feature>
<keyword evidence="2" id="KW-1133">Transmembrane helix</keyword>
<feature type="compositionally biased region" description="Basic residues" evidence="1">
    <location>
        <begin position="263"/>
        <end position="272"/>
    </location>
</feature>
<feature type="compositionally biased region" description="Basic and acidic residues" evidence="1">
    <location>
        <begin position="506"/>
        <end position="519"/>
    </location>
</feature>
<feature type="chain" id="PRO_5034365885" evidence="3">
    <location>
        <begin position="26"/>
        <end position="541"/>
    </location>
</feature>
<evidence type="ECO:0000256" key="3">
    <source>
        <dbReference type="SAM" id="SignalP"/>
    </source>
</evidence>
<name>A0A8H6VD20_9PEZI</name>
<evidence type="ECO:0000313" key="5">
    <source>
        <dbReference type="Proteomes" id="UP000660729"/>
    </source>
</evidence>
<protein>
    <submittedName>
        <fullName evidence="4">Uncharacterized protein</fullName>
    </submittedName>
</protein>
<feature type="region of interest" description="Disordered" evidence="1">
    <location>
        <begin position="413"/>
        <end position="456"/>
    </location>
</feature>
<evidence type="ECO:0000313" key="4">
    <source>
        <dbReference type="EMBL" id="KAF7186132.1"/>
    </source>
</evidence>
<feature type="signal peptide" evidence="3">
    <location>
        <begin position="1"/>
        <end position="25"/>
    </location>
</feature>
<evidence type="ECO:0000256" key="1">
    <source>
        <dbReference type="SAM" id="MobiDB-lite"/>
    </source>
</evidence>
<dbReference type="EMBL" id="JABCIY010000267">
    <property type="protein sequence ID" value="KAF7186132.1"/>
    <property type="molecule type" value="Genomic_DNA"/>
</dbReference>
<feature type="region of interest" description="Disordered" evidence="1">
    <location>
        <begin position="505"/>
        <end position="541"/>
    </location>
</feature>
<keyword evidence="2" id="KW-0812">Transmembrane</keyword>
<evidence type="ECO:0000256" key="2">
    <source>
        <dbReference type="SAM" id="Phobius"/>
    </source>
</evidence>
<accession>A0A8H6VD20</accession>
<keyword evidence="5" id="KW-1185">Reference proteome</keyword>
<feature type="compositionally biased region" description="Polar residues" evidence="1">
    <location>
        <begin position="312"/>
        <end position="326"/>
    </location>
</feature>
<feature type="compositionally biased region" description="Polar residues" evidence="1">
    <location>
        <begin position="245"/>
        <end position="261"/>
    </location>
</feature>
<organism evidence="4 5">
    <name type="scientific">Pseudocercospora fuligena</name>
    <dbReference type="NCBI Taxonomy" id="685502"/>
    <lineage>
        <taxon>Eukaryota</taxon>
        <taxon>Fungi</taxon>
        <taxon>Dikarya</taxon>
        <taxon>Ascomycota</taxon>
        <taxon>Pezizomycotina</taxon>
        <taxon>Dothideomycetes</taxon>
        <taxon>Dothideomycetidae</taxon>
        <taxon>Mycosphaerellales</taxon>
        <taxon>Mycosphaerellaceae</taxon>
        <taxon>Pseudocercospora</taxon>
    </lineage>
</organism>
<sequence>MGRGGAIYLSYTALVLLSAASGASAGLWDVDIDLDPAPAPDKGPPFSAHAVRDRSQLPYELAGILGAYVGFTLILGTLLLTVGRRLRKQAQAMAERPTEMVTQSYKAYGRSPMSPGKSSLMERIMNKGGSIRNSKNNYGSPGMVSVASFDQNVVQRDRQRQQDDLADIYAHVLREDEQGPPPGYPVNRTVDRLRSGETYAGPQSPTSPKSPGFVAVYPKDYNGPTSPYYYEQPQSPLRANRDTRTTSFGSNQTGETTTSSPGKLRKGVRKLKDHGLTISAPLRRDDNSDGARTPLSPRTYTDPGIPPEPPTAGTTNSQYPPTTPGTARTFESDTLPAPREPPSAYPQQHDPYRNEVKVPAISTSSEVIMPAPPKRKTDSPVSGTNNPLPLRAMNDQLKQQQSQQDIYKKTFPLSPAAMRSPTSADMRSPTSAALRSPTAAMAGSMRSPGALLSPTGMKSPAIIRQEIEYGSTPWRGAPGTAGPKTPYSPYMREAMLTPIMTPHLTTRAERKQREKEENTIRGAITEEDQVIDDKNMWDDAY</sequence>
<reference evidence="4" key="1">
    <citation type="submission" date="2020-04" db="EMBL/GenBank/DDBJ databases">
        <title>Draft genome resource of the tomato pathogen Pseudocercospora fuligena.</title>
        <authorList>
            <person name="Zaccaron A."/>
        </authorList>
    </citation>
    <scope>NUCLEOTIDE SEQUENCE</scope>
    <source>
        <strain evidence="4">PF001</strain>
    </source>
</reference>
<dbReference type="AlphaFoldDB" id="A0A8H6VD20"/>